<dbReference type="Gene3D" id="1.25.40.10">
    <property type="entry name" value="Tetratricopeptide repeat domain"/>
    <property type="match status" value="2"/>
</dbReference>
<feature type="repeat" description="PPR" evidence="2">
    <location>
        <begin position="139"/>
        <end position="169"/>
    </location>
</feature>
<dbReference type="Pfam" id="PF13041">
    <property type="entry name" value="PPR_2"/>
    <property type="match status" value="1"/>
</dbReference>
<dbReference type="GeneID" id="120261535"/>
<gene>
    <name evidence="4" type="primary">LOC120261535</name>
</gene>
<dbReference type="GO" id="GO:0003723">
    <property type="term" value="F:RNA binding"/>
    <property type="evidence" value="ECO:0007669"/>
    <property type="project" value="InterPro"/>
</dbReference>
<dbReference type="NCBIfam" id="TIGR00756">
    <property type="entry name" value="PPR"/>
    <property type="match status" value="2"/>
</dbReference>
<protein>
    <submittedName>
        <fullName evidence="4">Pentatricopeptide repeat-containing protein At1g56570</fullName>
    </submittedName>
</protein>
<dbReference type="PANTHER" id="PTHR47926:SF464">
    <property type="entry name" value="DYW DOMAIN-CONTAINING PROTEIN"/>
    <property type="match status" value="1"/>
</dbReference>
<feature type="repeat" description="PPR" evidence="2">
    <location>
        <begin position="171"/>
        <end position="205"/>
    </location>
</feature>
<dbReference type="InterPro" id="IPR011990">
    <property type="entry name" value="TPR-like_helical_dom_sf"/>
</dbReference>
<dbReference type="RefSeq" id="XP_039125390.1">
    <property type="nucleotide sequence ID" value="XM_039269456.1"/>
</dbReference>
<reference evidence="4" key="1">
    <citation type="submission" date="2025-08" db="UniProtKB">
        <authorList>
            <consortium name="RefSeq"/>
        </authorList>
    </citation>
    <scope>IDENTIFICATION</scope>
</reference>
<dbReference type="InterPro" id="IPR002885">
    <property type="entry name" value="PPR_rpt"/>
</dbReference>
<dbReference type="Pfam" id="PF01535">
    <property type="entry name" value="PPR"/>
    <property type="match status" value="2"/>
</dbReference>
<dbReference type="GO" id="GO:0009451">
    <property type="term" value="P:RNA modification"/>
    <property type="evidence" value="ECO:0007669"/>
    <property type="project" value="InterPro"/>
</dbReference>
<proteinExistence type="predicted"/>
<organism evidence="3 4">
    <name type="scientific">Dioscorea cayennensis subsp. rotundata</name>
    <name type="common">White Guinea yam</name>
    <name type="synonym">Dioscorea rotundata</name>
    <dbReference type="NCBI Taxonomy" id="55577"/>
    <lineage>
        <taxon>Eukaryota</taxon>
        <taxon>Viridiplantae</taxon>
        <taxon>Streptophyta</taxon>
        <taxon>Embryophyta</taxon>
        <taxon>Tracheophyta</taxon>
        <taxon>Spermatophyta</taxon>
        <taxon>Magnoliopsida</taxon>
        <taxon>Liliopsida</taxon>
        <taxon>Dioscoreales</taxon>
        <taxon>Dioscoreaceae</taxon>
        <taxon>Dioscorea</taxon>
    </lineage>
</organism>
<dbReference type="AlphaFoldDB" id="A0AB40BE11"/>
<dbReference type="Proteomes" id="UP001515500">
    <property type="component" value="Chromosome 5"/>
</dbReference>
<keyword evidence="1" id="KW-0677">Repeat</keyword>
<sequence length="328" mass="36186">MGIPLYATLLDRCYAARDSFLLLRAHARILTNGLADHDLLRTKLCAAYARCDRLHESLLLFSFATRRPTFLYNSLIRAHADRSRFALALSFFQFMLSDGVAANVACVASTLRCVAGVASLRLGRLLHSHAVVSSLLSQDPSIPNSLIAMYSSCGDLPSARKVFDDMRQRKNLVSYTSMISALGTHGHSKEAFSLFEKILEEGERPDSKAITAVLAACAREGLVEEGRRVFKMIRARRFGAVSMGVEHFTCMVDLLGTAGLVEETEVLIHGMDGKPDEAMLTALLKACQTHGKFDATERVWGVLLKQCRMRGRLDVAERIAEQVYGSGR</sequence>
<feature type="repeat" description="PPR" evidence="2">
    <location>
        <begin position="68"/>
        <end position="102"/>
    </location>
</feature>
<dbReference type="FunFam" id="1.25.40.10:FF:000242">
    <property type="entry name" value="Pentatricopeptide repeat-containing protein"/>
    <property type="match status" value="1"/>
</dbReference>
<dbReference type="InterPro" id="IPR046960">
    <property type="entry name" value="PPR_At4g14850-like_plant"/>
</dbReference>
<accession>A0AB40BE11</accession>
<name>A0AB40BE11_DIOCR</name>
<evidence type="ECO:0000313" key="4">
    <source>
        <dbReference type="RefSeq" id="XP_039125390.1"/>
    </source>
</evidence>
<evidence type="ECO:0000256" key="2">
    <source>
        <dbReference type="PROSITE-ProRule" id="PRU00708"/>
    </source>
</evidence>
<dbReference type="PANTHER" id="PTHR47926">
    <property type="entry name" value="PENTATRICOPEPTIDE REPEAT-CONTAINING PROTEIN"/>
    <property type="match status" value="1"/>
</dbReference>
<dbReference type="PROSITE" id="PS51375">
    <property type="entry name" value="PPR"/>
    <property type="match status" value="3"/>
</dbReference>
<evidence type="ECO:0000256" key="1">
    <source>
        <dbReference type="ARBA" id="ARBA00022737"/>
    </source>
</evidence>
<evidence type="ECO:0000313" key="3">
    <source>
        <dbReference type="Proteomes" id="UP001515500"/>
    </source>
</evidence>
<keyword evidence="3" id="KW-1185">Reference proteome</keyword>